<keyword evidence="5" id="KW-1185">Reference proteome</keyword>
<protein>
    <submittedName>
        <fullName evidence="4">Acyltransferase</fullName>
    </submittedName>
</protein>
<dbReference type="SUPFAM" id="SSF69593">
    <property type="entry name" value="Glycerol-3-phosphate (1)-acyltransferase"/>
    <property type="match status" value="1"/>
</dbReference>
<sequence>MPHWLTGTLTCLIILFNTLIGIGPMLVVGLLKVAIPLRGFQRHCSRIVMWIAETWAAGVNATINRMTGTQWDIRCEGVLAPQHSYLVISNHQSWVDIPALLQAFNRKTPYFKFFLKRELVWIPFLGLAFWALDYPFMKRYSKAHLARFPEDQGKDLEITRRACRKFNKLPVTIVNYLEGTRLTPAKHRAQNSPYRHLLKPKSGGVAFVMAALGEQMRSLLDVTIVYPQGKPPGFWALLSGRVDRVVIDIRQVELAPELFAGDYQNDVQFRNRFQKWVNDLWQTKDERIEQLHAELLPYSSKTNQTQMPAAINQESDARTTSGD</sequence>
<accession>A0ABQ1PXU3</accession>
<keyword evidence="2" id="KW-1133">Transmembrane helix</keyword>
<feature type="transmembrane region" description="Helical" evidence="2">
    <location>
        <begin position="12"/>
        <end position="35"/>
    </location>
</feature>
<keyword evidence="2" id="KW-0472">Membrane</keyword>
<dbReference type="PANTHER" id="PTHR10983">
    <property type="entry name" value="1-ACYLGLYCEROL-3-PHOSPHATE ACYLTRANSFERASE-RELATED"/>
    <property type="match status" value="1"/>
</dbReference>
<dbReference type="PANTHER" id="PTHR10983:SF16">
    <property type="entry name" value="LYSOCARDIOLIPIN ACYLTRANSFERASE 1"/>
    <property type="match status" value="1"/>
</dbReference>
<feature type="domain" description="Phospholipid/glycerol acyltransferase" evidence="3">
    <location>
        <begin position="85"/>
        <end position="227"/>
    </location>
</feature>
<dbReference type="CDD" id="cd07990">
    <property type="entry name" value="LPLAT_LCLAT1-like"/>
    <property type="match status" value="1"/>
</dbReference>
<evidence type="ECO:0000259" key="3">
    <source>
        <dbReference type="SMART" id="SM00563"/>
    </source>
</evidence>
<evidence type="ECO:0000313" key="4">
    <source>
        <dbReference type="EMBL" id="GGD06678.1"/>
    </source>
</evidence>
<keyword evidence="4" id="KW-0012">Acyltransferase</keyword>
<evidence type="ECO:0000313" key="5">
    <source>
        <dbReference type="Proteomes" id="UP000638188"/>
    </source>
</evidence>
<name>A0ABQ1PXU3_9GAMM</name>
<dbReference type="EMBL" id="BMFF01000005">
    <property type="protein sequence ID" value="GGD06678.1"/>
    <property type="molecule type" value="Genomic_DNA"/>
</dbReference>
<dbReference type="Pfam" id="PF01553">
    <property type="entry name" value="Acyltransferase"/>
    <property type="match status" value="1"/>
</dbReference>
<organism evidence="4 5">
    <name type="scientific">Halopseudomonas salina</name>
    <dbReference type="NCBI Taxonomy" id="1323744"/>
    <lineage>
        <taxon>Bacteria</taxon>
        <taxon>Pseudomonadati</taxon>
        <taxon>Pseudomonadota</taxon>
        <taxon>Gammaproteobacteria</taxon>
        <taxon>Pseudomonadales</taxon>
        <taxon>Pseudomonadaceae</taxon>
        <taxon>Halopseudomonas</taxon>
    </lineage>
</organism>
<dbReference type="RefSeq" id="WP_150277955.1">
    <property type="nucleotide sequence ID" value="NZ_BMFF01000005.1"/>
</dbReference>
<dbReference type="SMART" id="SM00563">
    <property type="entry name" value="PlsC"/>
    <property type="match status" value="1"/>
</dbReference>
<evidence type="ECO:0000256" key="2">
    <source>
        <dbReference type="SAM" id="Phobius"/>
    </source>
</evidence>
<reference evidence="5" key="1">
    <citation type="journal article" date="2019" name="Int. J. Syst. Evol. Microbiol.">
        <title>The Global Catalogue of Microorganisms (GCM) 10K type strain sequencing project: providing services to taxonomists for standard genome sequencing and annotation.</title>
        <authorList>
            <consortium name="The Broad Institute Genomics Platform"/>
            <consortium name="The Broad Institute Genome Sequencing Center for Infectious Disease"/>
            <person name="Wu L."/>
            <person name="Ma J."/>
        </authorList>
    </citation>
    <scope>NUCLEOTIDE SEQUENCE [LARGE SCALE GENOMIC DNA]</scope>
    <source>
        <strain evidence="5">CGMCC 1.12482</strain>
    </source>
</reference>
<gene>
    <name evidence="4" type="ORF">GCM10007418_27130</name>
</gene>
<keyword evidence="4" id="KW-0808">Transferase</keyword>
<feature type="region of interest" description="Disordered" evidence="1">
    <location>
        <begin position="302"/>
        <end position="323"/>
    </location>
</feature>
<proteinExistence type="predicted"/>
<evidence type="ECO:0000256" key="1">
    <source>
        <dbReference type="SAM" id="MobiDB-lite"/>
    </source>
</evidence>
<keyword evidence="2" id="KW-0812">Transmembrane</keyword>
<dbReference type="Proteomes" id="UP000638188">
    <property type="component" value="Unassembled WGS sequence"/>
</dbReference>
<dbReference type="NCBIfam" id="NF010621">
    <property type="entry name" value="PRK14014.1"/>
    <property type="match status" value="1"/>
</dbReference>
<comment type="caution">
    <text evidence="4">The sequence shown here is derived from an EMBL/GenBank/DDBJ whole genome shotgun (WGS) entry which is preliminary data.</text>
</comment>
<feature type="transmembrane region" description="Helical" evidence="2">
    <location>
        <begin position="119"/>
        <end position="137"/>
    </location>
</feature>
<dbReference type="GO" id="GO:0016746">
    <property type="term" value="F:acyltransferase activity"/>
    <property type="evidence" value="ECO:0007669"/>
    <property type="project" value="UniProtKB-KW"/>
</dbReference>
<dbReference type="InterPro" id="IPR002123">
    <property type="entry name" value="Plipid/glycerol_acylTrfase"/>
</dbReference>